<sequence length="218" mass="24963">MELANAGAQVRLSFSGPPLTFPLPDGIQEAGLVEAVDRDGSIRFQDGSSGPADVLLFCTGYVFSFPYLDAAQLKLQIQDQLLAPLYRHMMPPNFPSLFFIGMCKLICPFPNFHCQVQFALAVLDGSVSLPSAALMEQEVLEELQEKEQRGIQQRHLMVLQQQQWDYCSMLADTAQFPPLPPAVRSLYEEVWRQRREHPKHYRRNNYRLIADDRWELVH</sequence>
<dbReference type="GO" id="GO:0050661">
    <property type="term" value="F:NADP binding"/>
    <property type="evidence" value="ECO:0007669"/>
    <property type="project" value="InterPro"/>
</dbReference>
<dbReference type="PANTHER" id="PTHR23023">
    <property type="entry name" value="DIMETHYLANILINE MONOOXYGENASE"/>
    <property type="match status" value="1"/>
</dbReference>
<dbReference type="RefSeq" id="XP_010795257.1">
    <property type="nucleotide sequence ID" value="XM_010796955.1"/>
</dbReference>
<gene>
    <name evidence="7 8" type="primary">LOC104967486</name>
</gene>
<dbReference type="Pfam" id="PF00743">
    <property type="entry name" value="FMO-like"/>
    <property type="match status" value="1"/>
</dbReference>
<dbReference type="GeneID" id="104967486"/>
<dbReference type="InterPro" id="IPR020946">
    <property type="entry name" value="Flavin_mOase-like"/>
</dbReference>
<evidence type="ECO:0000256" key="4">
    <source>
        <dbReference type="ARBA" id="ARBA00023002"/>
    </source>
</evidence>
<proteinExistence type="inferred from homology"/>
<accession>A0A6I9Q3J6</accession>
<evidence type="ECO:0000313" key="6">
    <source>
        <dbReference type="Proteomes" id="UP000504611"/>
    </source>
</evidence>
<protein>
    <recommendedName>
        <fullName evidence="5">Flavin-containing monooxygenase</fullName>
        <ecNumber evidence="5">1.-.-.-</ecNumber>
    </recommendedName>
</protein>
<keyword evidence="6" id="KW-1185">Reference proteome</keyword>
<evidence type="ECO:0000313" key="7">
    <source>
        <dbReference type="RefSeq" id="XP_010795257.1"/>
    </source>
</evidence>
<dbReference type="InterPro" id="IPR036188">
    <property type="entry name" value="FAD/NAD-bd_sf"/>
</dbReference>
<evidence type="ECO:0000256" key="5">
    <source>
        <dbReference type="RuleBase" id="RU361177"/>
    </source>
</evidence>
<evidence type="ECO:0000256" key="1">
    <source>
        <dbReference type="ARBA" id="ARBA00009183"/>
    </source>
</evidence>
<dbReference type="AlphaFoldDB" id="A0A6I9Q3J6"/>
<dbReference type="InterPro" id="IPR050346">
    <property type="entry name" value="FMO-like"/>
</dbReference>
<dbReference type="OrthoDB" id="66881at2759"/>
<keyword evidence="3 5" id="KW-0274">FAD</keyword>
<comment type="cofactor">
    <cofactor evidence="5">
        <name>FAD</name>
        <dbReference type="ChEBI" id="CHEBI:57692"/>
    </cofactor>
</comment>
<dbReference type="Gene3D" id="3.50.50.60">
    <property type="entry name" value="FAD/NAD(P)-binding domain"/>
    <property type="match status" value="2"/>
</dbReference>
<evidence type="ECO:0000313" key="8">
    <source>
        <dbReference type="RefSeq" id="XP_010795258.1"/>
    </source>
</evidence>
<keyword evidence="5" id="KW-0503">Monooxygenase</keyword>
<dbReference type="KEGG" id="ncc:104967486"/>
<comment type="similarity">
    <text evidence="1 5">Belongs to the FMO family.</text>
</comment>
<dbReference type="SUPFAM" id="SSF51905">
    <property type="entry name" value="FAD/NAD(P)-binding domain"/>
    <property type="match status" value="1"/>
</dbReference>
<evidence type="ECO:0000256" key="3">
    <source>
        <dbReference type="ARBA" id="ARBA00022827"/>
    </source>
</evidence>
<organism evidence="6 8">
    <name type="scientific">Notothenia coriiceps</name>
    <name type="common">black rockcod</name>
    <dbReference type="NCBI Taxonomy" id="8208"/>
    <lineage>
        <taxon>Eukaryota</taxon>
        <taxon>Metazoa</taxon>
        <taxon>Chordata</taxon>
        <taxon>Craniata</taxon>
        <taxon>Vertebrata</taxon>
        <taxon>Euteleostomi</taxon>
        <taxon>Actinopterygii</taxon>
        <taxon>Neopterygii</taxon>
        <taxon>Teleostei</taxon>
        <taxon>Neoteleostei</taxon>
        <taxon>Acanthomorphata</taxon>
        <taxon>Eupercaria</taxon>
        <taxon>Perciformes</taxon>
        <taxon>Notothenioidei</taxon>
        <taxon>Nototheniidae</taxon>
        <taxon>Notothenia</taxon>
    </lineage>
</organism>
<dbReference type="Proteomes" id="UP000504611">
    <property type="component" value="Unplaced"/>
</dbReference>
<dbReference type="GO" id="GO:0050660">
    <property type="term" value="F:flavin adenine dinucleotide binding"/>
    <property type="evidence" value="ECO:0007669"/>
    <property type="project" value="InterPro"/>
</dbReference>
<keyword evidence="2 5" id="KW-0285">Flavoprotein</keyword>
<reference evidence="7 8" key="1">
    <citation type="submission" date="2025-04" db="UniProtKB">
        <authorList>
            <consortium name="RefSeq"/>
        </authorList>
    </citation>
    <scope>IDENTIFICATION</scope>
    <source>
        <tissue evidence="7 8">Muscle</tissue>
    </source>
</reference>
<keyword evidence="4 5" id="KW-0560">Oxidoreductase</keyword>
<dbReference type="GO" id="GO:0004499">
    <property type="term" value="F:N,N-dimethylaniline monooxygenase activity"/>
    <property type="evidence" value="ECO:0007669"/>
    <property type="project" value="InterPro"/>
</dbReference>
<dbReference type="RefSeq" id="XP_010795258.1">
    <property type="nucleotide sequence ID" value="XM_010796956.1"/>
</dbReference>
<evidence type="ECO:0000256" key="2">
    <source>
        <dbReference type="ARBA" id="ARBA00022630"/>
    </source>
</evidence>
<dbReference type="EC" id="1.-.-.-" evidence="5"/>
<name>A0A6I9Q3J6_9TELE</name>